<dbReference type="Proteomes" id="UP001501116">
    <property type="component" value="Unassembled WGS sequence"/>
</dbReference>
<accession>A0ABN2SK91</accession>
<evidence type="ECO:0000313" key="2">
    <source>
        <dbReference type="Proteomes" id="UP001501116"/>
    </source>
</evidence>
<comment type="caution">
    <text evidence="1">The sequence shown here is derived from an EMBL/GenBank/DDBJ whole genome shotgun (WGS) entry which is preliminary data.</text>
</comment>
<keyword evidence="2" id="KW-1185">Reference proteome</keyword>
<sequence length="62" mass="6544">MVAANAYPTAPTAADGRSPRAVAGFAVTVMEDSFVIGCAASVDQHRSVMPTHNSADIHWYSH</sequence>
<evidence type="ECO:0000313" key="1">
    <source>
        <dbReference type="EMBL" id="GAA1988195.1"/>
    </source>
</evidence>
<reference evidence="1 2" key="1">
    <citation type="journal article" date="2019" name="Int. J. Syst. Evol. Microbiol.">
        <title>The Global Catalogue of Microorganisms (GCM) 10K type strain sequencing project: providing services to taxonomists for standard genome sequencing and annotation.</title>
        <authorList>
            <consortium name="The Broad Institute Genomics Platform"/>
            <consortium name="The Broad Institute Genome Sequencing Center for Infectious Disease"/>
            <person name="Wu L."/>
            <person name="Ma J."/>
        </authorList>
    </citation>
    <scope>NUCLEOTIDE SEQUENCE [LARGE SCALE GENOMIC DNA]</scope>
    <source>
        <strain evidence="1 2">JCM 14545</strain>
    </source>
</reference>
<organism evidence="1 2">
    <name type="scientific">Amycolatopsis minnesotensis</name>
    <dbReference type="NCBI Taxonomy" id="337894"/>
    <lineage>
        <taxon>Bacteria</taxon>
        <taxon>Bacillati</taxon>
        <taxon>Actinomycetota</taxon>
        <taxon>Actinomycetes</taxon>
        <taxon>Pseudonocardiales</taxon>
        <taxon>Pseudonocardiaceae</taxon>
        <taxon>Amycolatopsis</taxon>
    </lineage>
</organism>
<name>A0ABN2SK91_9PSEU</name>
<gene>
    <name evidence="1" type="ORF">GCM10009754_77850</name>
</gene>
<protein>
    <submittedName>
        <fullName evidence="1">Uncharacterized protein</fullName>
    </submittedName>
</protein>
<proteinExistence type="predicted"/>
<dbReference type="EMBL" id="BAAANN010000048">
    <property type="protein sequence ID" value="GAA1988195.1"/>
    <property type="molecule type" value="Genomic_DNA"/>
</dbReference>